<gene>
    <name evidence="4" type="ORF">G6F64_011912</name>
</gene>
<dbReference type="InterPro" id="IPR000195">
    <property type="entry name" value="Rab-GAP-TBC_dom"/>
</dbReference>
<feature type="region of interest" description="Disordered" evidence="2">
    <location>
        <begin position="76"/>
        <end position="95"/>
    </location>
</feature>
<feature type="domain" description="Rab-GAP TBC" evidence="3">
    <location>
        <begin position="118"/>
        <end position="275"/>
    </location>
</feature>
<evidence type="ECO:0000256" key="2">
    <source>
        <dbReference type="SAM" id="MobiDB-lite"/>
    </source>
</evidence>
<dbReference type="Pfam" id="PF00566">
    <property type="entry name" value="RabGAP-TBC"/>
    <property type="match status" value="1"/>
</dbReference>
<feature type="compositionally biased region" description="Low complexity" evidence="2">
    <location>
        <begin position="8"/>
        <end position="20"/>
    </location>
</feature>
<keyword evidence="1" id="KW-0343">GTPase activation</keyword>
<name>A0A9P7BM09_RHIOR</name>
<dbReference type="FunFam" id="1.10.8.270:FF:000004">
    <property type="entry name" value="TBC1 domain family, member 22B"/>
    <property type="match status" value="1"/>
</dbReference>
<dbReference type="PANTHER" id="PTHR22957">
    <property type="entry name" value="TBC1 DOMAIN FAMILY MEMBER GTPASE-ACTIVATING PROTEIN"/>
    <property type="match status" value="1"/>
</dbReference>
<keyword evidence="5" id="KW-1185">Reference proteome</keyword>
<evidence type="ECO:0000256" key="1">
    <source>
        <dbReference type="ARBA" id="ARBA00022468"/>
    </source>
</evidence>
<dbReference type="AlphaFoldDB" id="A0A9P7BM09"/>
<dbReference type="EMBL" id="JAANQT010003188">
    <property type="protein sequence ID" value="KAG1301318.1"/>
    <property type="molecule type" value="Genomic_DNA"/>
</dbReference>
<accession>A0A9P7BM09</accession>
<feature type="compositionally biased region" description="Polar residues" evidence="2">
    <location>
        <begin position="39"/>
        <end position="48"/>
    </location>
</feature>
<dbReference type="SUPFAM" id="SSF47923">
    <property type="entry name" value="Ypt/Rab-GAP domain of gyp1p"/>
    <property type="match status" value="1"/>
</dbReference>
<feature type="compositionally biased region" description="Basic and acidic residues" evidence="2">
    <location>
        <begin position="21"/>
        <end position="37"/>
    </location>
</feature>
<dbReference type="Gene3D" id="1.10.8.270">
    <property type="entry name" value="putative rabgap domain of human tbc1 domain family member 14 like domains"/>
    <property type="match status" value="1"/>
</dbReference>
<dbReference type="GO" id="GO:0005096">
    <property type="term" value="F:GTPase activator activity"/>
    <property type="evidence" value="ECO:0007669"/>
    <property type="project" value="UniProtKB-KW"/>
</dbReference>
<sequence>MPANIHVQQQQQQNPLNQSNHQEKGEQKTVTKKDHSRNTSKTFNAFLQDTNDEWSDDIQNVASLGTSKVVPQEIETVSIPDSTKKKKKKPTNPNGIKEYVQDLLLDPTFLLKWLDIEETKDPARAKKFKDVLSVSNVDLGYLPCNSARREATLARKRKEYLDSVAVTYSRGTAGLDQALWHQIHIDIPRTNPGIPLYQNEATQMCLERILYQWAIRHPASGYVQGINDLVTPIFEVFLSAYIDEDPEQYNLSKLEKEILSVIEADSFCLVFKDKY</sequence>
<protein>
    <recommendedName>
        <fullName evidence="3">Rab-GAP TBC domain-containing protein</fullName>
    </recommendedName>
</protein>
<dbReference type="PROSITE" id="PS50086">
    <property type="entry name" value="TBC_RABGAP"/>
    <property type="match status" value="1"/>
</dbReference>
<dbReference type="InterPro" id="IPR035969">
    <property type="entry name" value="Rab-GAP_TBC_sf"/>
</dbReference>
<feature type="region of interest" description="Disordered" evidence="2">
    <location>
        <begin position="1"/>
        <end position="48"/>
    </location>
</feature>
<reference evidence="4" key="1">
    <citation type="journal article" date="2020" name="Microb. Genom.">
        <title>Genetic diversity of clinical and environmental Mucorales isolates obtained from an investigation of mucormycosis cases among solid organ transplant recipients.</title>
        <authorList>
            <person name="Nguyen M.H."/>
            <person name="Kaul D."/>
            <person name="Muto C."/>
            <person name="Cheng S.J."/>
            <person name="Richter R.A."/>
            <person name="Bruno V.M."/>
            <person name="Liu G."/>
            <person name="Beyhan S."/>
            <person name="Sundermann A.J."/>
            <person name="Mounaud S."/>
            <person name="Pasculle A.W."/>
            <person name="Nierman W.C."/>
            <person name="Driscoll E."/>
            <person name="Cumbie R."/>
            <person name="Clancy C.J."/>
            <person name="Dupont C.L."/>
        </authorList>
    </citation>
    <scope>NUCLEOTIDE SEQUENCE</scope>
    <source>
        <strain evidence="4">GL11</strain>
    </source>
</reference>
<evidence type="ECO:0000313" key="4">
    <source>
        <dbReference type="EMBL" id="KAG1301318.1"/>
    </source>
</evidence>
<evidence type="ECO:0000259" key="3">
    <source>
        <dbReference type="PROSITE" id="PS50086"/>
    </source>
</evidence>
<organism evidence="4 5">
    <name type="scientific">Rhizopus oryzae</name>
    <name type="common">Mucormycosis agent</name>
    <name type="synonym">Rhizopus arrhizus var. delemar</name>
    <dbReference type="NCBI Taxonomy" id="64495"/>
    <lineage>
        <taxon>Eukaryota</taxon>
        <taxon>Fungi</taxon>
        <taxon>Fungi incertae sedis</taxon>
        <taxon>Mucoromycota</taxon>
        <taxon>Mucoromycotina</taxon>
        <taxon>Mucoromycetes</taxon>
        <taxon>Mucorales</taxon>
        <taxon>Mucorineae</taxon>
        <taxon>Rhizopodaceae</taxon>
        <taxon>Rhizopus</taxon>
    </lineage>
</organism>
<dbReference type="Proteomes" id="UP000716291">
    <property type="component" value="Unassembled WGS sequence"/>
</dbReference>
<proteinExistence type="predicted"/>
<dbReference type="GO" id="GO:0005794">
    <property type="term" value="C:Golgi apparatus"/>
    <property type="evidence" value="ECO:0007669"/>
    <property type="project" value="TreeGrafter"/>
</dbReference>
<evidence type="ECO:0000313" key="5">
    <source>
        <dbReference type="Proteomes" id="UP000716291"/>
    </source>
</evidence>
<dbReference type="PANTHER" id="PTHR22957:SF26">
    <property type="entry name" value="LD44506P"/>
    <property type="match status" value="1"/>
</dbReference>
<comment type="caution">
    <text evidence="4">The sequence shown here is derived from an EMBL/GenBank/DDBJ whole genome shotgun (WGS) entry which is preliminary data.</text>
</comment>